<proteinExistence type="predicted"/>
<keyword evidence="3" id="KW-1185">Reference proteome</keyword>
<organism evidence="2 3">
    <name type="scientific">Mucilaginibacter pocheonensis</name>
    <dbReference type="NCBI Taxonomy" id="398050"/>
    <lineage>
        <taxon>Bacteria</taxon>
        <taxon>Pseudomonadati</taxon>
        <taxon>Bacteroidota</taxon>
        <taxon>Sphingobacteriia</taxon>
        <taxon>Sphingobacteriales</taxon>
        <taxon>Sphingobacteriaceae</taxon>
        <taxon>Mucilaginibacter</taxon>
    </lineage>
</organism>
<dbReference type="Gene3D" id="3.90.550.10">
    <property type="entry name" value="Spore Coat Polysaccharide Biosynthesis Protein SpsA, Chain A"/>
    <property type="match status" value="1"/>
</dbReference>
<dbReference type="EMBL" id="JAVDUU010000001">
    <property type="protein sequence ID" value="MDR6940721.1"/>
    <property type="molecule type" value="Genomic_DNA"/>
</dbReference>
<dbReference type="PANTHER" id="PTHR43179">
    <property type="entry name" value="RHAMNOSYLTRANSFERASE WBBL"/>
    <property type="match status" value="1"/>
</dbReference>
<evidence type="ECO:0000313" key="3">
    <source>
        <dbReference type="Proteomes" id="UP001247620"/>
    </source>
</evidence>
<dbReference type="Pfam" id="PF00535">
    <property type="entry name" value="Glycos_transf_2"/>
    <property type="match status" value="1"/>
</dbReference>
<comment type="caution">
    <text evidence="2">The sequence shown here is derived from an EMBL/GenBank/DDBJ whole genome shotgun (WGS) entry which is preliminary data.</text>
</comment>
<dbReference type="InterPro" id="IPR001173">
    <property type="entry name" value="Glyco_trans_2-like"/>
</dbReference>
<sequence length="277" mass="31919">MKLSVVIINYNTCDMLRLALNSVVRAAQDINSEIFVVDNGSADRSLTMLKDEFPDVNVIANTRNNGIAKAYNQAMSHVTGEYVLMVSADTITGKKTIEKALEFMDMHTDAGGLGVRMITPEGRFLKESKHGFTRPWAIFFKLTGMAKYFSKSRLTDMQRKDWVEEFQTSETDVLNGAFMLFRKEALNRTGALDERFHVYGYDIDLSYRIRLSGFKNYYFPKTYIINFNTKGRAKFSFTYIREFYGAMIIFATKYLFKMPEIKMEGIPQLYPSSYEVK</sequence>
<dbReference type="PANTHER" id="PTHR43179:SF7">
    <property type="entry name" value="RHAMNOSYLTRANSFERASE WBBL"/>
    <property type="match status" value="1"/>
</dbReference>
<dbReference type="CDD" id="cd04186">
    <property type="entry name" value="GT_2_like_c"/>
    <property type="match status" value="1"/>
</dbReference>
<evidence type="ECO:0000259" key="1">
    <source>
        <dbReference type="Pfam" id="PF00535"/>
    </source>
</evidence>
<reference evidence="2 3" key="1">
    <citation type="submission" date="2023-07" db="EMBL/GenBank/DDBJ databases">
        <title>Sorghum-associated microbial communities from plants grown in Nebraska, USA.</title>
        <authorList>
            <person name="Schachtman D."/>
        </authorList>
    </citation>
    <scope>NUCLEOTIDE SEQUENCE [LARGE SCALE GENOMIC DNA]</scope>
    <source>
        <strain evidence="2 3">3262</strain>
    </source>
</reference>
<dbReference type="InterPro" id="IPR029044">
    <property type="entry name" value="Nucleotide-diphossugar_trans"/>
</dbReference>
<dbReference type="SUPFAM" id="SSF53448">
    <property type="entry name" value="Nucleotide-diphospho-sugar transferases"/>
    <property type="match status" value="1"/>
</dbReference>
<gene>
    <name evidence="2" type="ORF">J2W55_000549</name>
</gene>
<name>A0ABU1T657_9SPHI</name>
<dbReference type="Proteomes" id="UP001247620">
    <property type="component" value="Unassembled WGS sequence"/>
</dbReference>
<dbReference type="RefSeq" id="WP_310091656.1">
    <property type="nucleotide sequence ID" value="NZ_JAVDUU010000001.1"/>
</dbReference>
<protein>
    <submittedName>
        <fullName evidence="2">GT2 family glycosyltransferase</fullName>
    </submittedName>
</protein>
<feature type="domain" description="Glycosyltransferase 2-like" evidence="1">
    <location>
        <begin position="4"/>
        <end position="143"/>
    </location>
</feature>
<evidence type="ECO:0000313" key="2">
    <source>
        <dbReference type="EMBL" id="MDR6940721.1"/>
    </source>
</evidence>
<accession>A0ABU1T657</accession>